<dbReference type="Proteomes" id="UP000265663">
    <property type="component" value="Unassembled WGS sequence"/>
</dbReference>
<reference evidence="2 3" key="1">
    <citation type="journal article" date="2014" name="PLoS ONE">
        <title>De novo Genome Assembly of the Fungal Plant Pathogen Pyrenophora semeniperda.</title>
        <authorList>
            <person name="Soliai M.M."/>
            <person name="Meyer S.E."/>
            <person name="Udall J.A."/>
            <person name="Elzinga D.E."/>
            <person name="Hermansen R.A."/>
            <person name="Bodily P.M."/>
            <person name="Hart A.A."/>
            <person name="Coleman C.E."/>
        </authorList>
    </citation>
    <scope>NUCLEOTIDE SEQUENCE [LARGE SCALE GENOMIC DNA]</scope>
    <source>
        <strain evidence="2 3">CCB06</strain>
        <tissue evidence="2">Mycelium</tissue>
    </source>
</reference>
<feature type="compositionally biased region" description="Pro residues" evidence="1">
    <location>
        <begin position="31"/>
        <end position="44"/>
    </location>
</feature>
<dbReference type="AlphaFoldDB" id="A0A3M7M6D6"/>
<feature type="region of interest" description="Disordered" evidence="1">
    <location>
        <begin position="28"/>
        <end position="74"/>
    </location>
</feature>
<keyword evidence="3" id="KW-1185">Reference proteome</keyword>
<protein>
    <submittedName>
        <fullName evidence="2">Cyclin-like protein</fullName>
    </submittedName>
</protein>
<evidence type="ECO:0000256" key="1">
    <source>
        <dbReference type="SAM" id="MobiDB-lite"/>
    </source>
</evidence>
<feature type="compositionally biased region" description="Polar residues" evidence="1">
    <location>
        <begin position="45"/>
        <end position="60"/>
    </location>
</feature>
<dbReference type="OrthoDB" id="3877279at2759"/>
<evidence type="ECO:0000313" key="2">
    <source>
        <dbReference type="EMBL" id="RMZ70018.1"/>
    </source>
</evidence>
<sequence length="74" mass="7910">MNSPALSFSSDMTDEELDKFFASYVPLSNLPTPPPAKEPTPARPSTPSLLESSPASTQSCDIIPPQNEGQFISV</sequence>
<gene>
    <name evidence="2" type="ORF">GMOD_00000051</name>
</gene>
<accession>A0A3M7M6D6</accession>
<evidence type="ECO:0000313" key="3">
    <source>
        <dbReference type="Proteomes" id="UP000265663"/>
    </source>
</evidence>
<dbReference type="EMBL" id="KE747824">
    <property type="protein sequence ID" value="RMZ70018.1"/>
    <property type="molecule type" value="Genomic_DNA"/>
</dbReference>
<organism evidence="2 3">
    <name type="scientific">Pyrenophora seminiperda CCB06</name>
    <dbReference type="NCBI Taxonomy" id="1302712"/>
    <lineage>
        <taxon>Eukaryota</taxon>
        <taxon>Fungi</taxon>
        <taxon>Dikarya</taxon>
        <taxon>Ascomycota</taxon>
        <taxon>Pezizomycotina</taxon>
        <taxon>Dothideomycetes</taxon>
        <taxon>Pleosporomycetidae</taxon>
        <taxon>Pleosporales</taxon>
        <taxon>Pleosporineae</taxon>
        <taxon>Pleosporaceae</taxon>
        <taxon>Pyrenophora</taxon>
    </lineage>
</organism>
<proteinExistence type="predicted"/>
<name>A0A3M7M6D6_9PLEO</name>